<feature type="region of interest" description="Disordered" evidence="5">
    <location>
        <begin position="501"/>
        <end position="620"/>
    </location>
</feature>
<dbReference type="GO" id="GO:0016020">
    <property type="term" value="C:membrane"/>
    <property type="evidence" value="ECO:0007669"/>
    <property type="project" value="UniProtKB-SubCell"/>
</dbReference>
<reference evidence="8" key="1">
    <citation type="journal article" date="2014" name="Int. J. Syst. Evol. Microbiol.">
        <title>Complete genome sequence of Corynebacterium casei LMG S-19264T (=DSM 44701T), isolated from a smear-ripened cheese.</title>
        <authorList>
            <consortium name="US DOE Joint Genome Institute (JGI-PGF)"/>
            <person name="Walter F."/>
            <person name="Albersmeier A."/>
            <person name="Kalinowski J."/>
            <person name="Ruckert C."/>
        </authorList>
    </citation>
    <scope>NUCLEOTIDE SEQUENCE</scope>
    <source>
        <strain evidence="8">CGMCC 1.12214</strain>
    </source>
</reference>
<dbReference type="Gene3D" id="1.25.40.10">
    <property type="entry name" value="Tetratricopeptide repeat domain"/>
    <property type="match status" value="2"/>
</dbReference>
<evidence type="ECO:0000256" key="5">
    <source>
        <dbReference type="SAM" id="MobiDB-lite"/>
    </source>
</evidence>
<dbReference type="RefSeq" id="WP_188520096.1">
    <property type="nucleotide sequence ID" value="NZ_BMES01000003.1"/>
</dbReference>
<dbReference type="Proteomes" id="UP000603912">
    <property type="component" value="Unassembled WGS sequence"/>
</dbReference>
<feature type="transmembrane region" description="Helical" evidence="6">
    <location>
        <begin position="45"/>
        <end position="67"/>
    </location>
</feature>
<accession>A0A917MK33</accession>
<feature type="compositionally biased region" description="Low complexity" evidence="5">
    <location>
        <begin position="565"/>
        <end position="578"/>
    </location>
</feature>
<feature type="domain" description="HemY N-terminal" evidence="7">
    <location>
        <begin position="26"/>
        <end position="133"/>
    </location>
</feature>
<dbReference type="InterPro" id="IPR011990">
    <property type="entry name" value="TPR-like_helical_dom_sf"/>
</dbReference>
<proteinExistence type="predicted"/>
<dbReference type="SUPFAM" id="SSF48452">
    <property type="entry name" value="TPR-like"/>
    <property type="match status" value="2"/>
</dbReference>
<keyword evidence="4 6" id="KW-0472">Membrane</keyword>
<evidence type="ECO:0000256" key="3">
    <source>
        <dbReference type="ARBA" id="ARBA00022989"/>
    </source>
</evidence>
<evidence type="ECO:0000313" key="9">
    <source>
        <dbReference type="Proteomes" id="UP000603912"/>
    </source>
</evidence>
<feature type="compositionally biased region" description="Low complexity" evidence="5">
    <location>
        <begin position="467"/>
        <end position="489"/>
    </location>
</feature>
<keyword evidence="3 6" id="KW-1133">Transmembrane helix</keyword>
<evidence type="ECO:0000256" key="4">
    <source>
        <dbReference type="ARBA" id="ARBA00023136"/>
    </source>
</evidence>
<reference evidence="8" key="2">
    <citation type="submission" date="2020-09" db="EMBL/GenBank/DDBJ databases">
        <authorList>
            <person name="Sun Q."/>
            <person name="Zhou Y."/>
        </authorList>
    </citation>
    <scope>NUCLEOTIDE SEQUENCE</scope>
    <source>
        <strain evidence="8">CGMCC 1.12214</strain>
    </source>
</reference>
<sequence>MIRTLVFIAILIGLAFAGAWLVEQPGQVVVTLPRYGQIQTTLIGAAAALVAFVVAVLVLWTALRFVLRLPSILSFTARARKRARGFSAVSRGMIAVGSGDPRSAKRYAAEAAKLLGKEPLALLLKAQAAQMAGDRGQAEGAFRQMLDDNETRVLGLRGLFVEARRKGDSTAARAYAAEAARLAPSVAWAGEALLEFQCSDQDWTGALATLDRGARSLDKAAVKRQRAVLLTADALARAEREPEAALLRAQQAVKLAPGLVPAAVLASRLHARRGELRRASKVVEAAWAQATHPDLATAYMDVRPGDSGRDRLARAEKLLALRPHDPEGRIAVASAALQARDLVRARKALTPLLEGRPSTRVCLLMADIEEAEGSSGGVREWLSRASRAPRDPAWIADGVIADRWAPVSPVTGRLDAFVWGAPVEQIEAPAAEPAPPPTAALPLPASEDVIADVDEAPAPVLADKSEPAPTAVAEPANAAPDPAEAPSAAPAEVIPPALPSRAVEATPPPASHGDERPPSREASPSREAPALRVVSDTPPAAGPQPGSPTTTTPAEKPTGAARYDAPAAGPGIPPAMAADGRSRRVSPPSEVIFPLAAAPDDPGPGPGSEPSRRGAITFLQ</sequence>
<comment type="caution">
    <text evidence="8">The sequence shown here is derived from an EMBL/GenBank/DDBJ whole genome shotgun (WGS) entry which is preliminary data.</text>
</comment>
<evidence type="ECO:0000256" key="6">
    <source>
        <dbReference type="SAM" id="Phobius"/>
    </source>
</evidence>
<evidence type="ECO:0000256" key="1">
    <source>
        <dbReference type="ARBA" id="ARBA00004370"/>
    </source>
</evidence>
<gene>
    <name evidence="8" type="ORF">GCM10007036_45510</name>
</gene>
<dbReference type="EMBL" id="BMES01000003">
    <property type="protein sequence ID" value="GGH33127.1"/>
    <property type="molecule type" value="Genomic_DNA"/>
</dbReference>
<dbReference type="PIRSF" id="PIRSF031802">
    <property type="entry name" value="UCP031802"/>
    <property type="match status" value="1"/>
</dbReference>
<feature type="region of interest" description="Disordered" evidence="5">
    <location>
        <begin position="466"/>
        <end position="489"/>
    </location>
</feature>
<comment type="subcellular location">
    <subcellularLocation>
        <location evidence="1">Membrane</location>
    </subcellularLocation>
</comment>
<name>A0A917MK33_9HYPH</name>
<evidence type="ECO:0000259" key="7">
    <source>
        <dbReference type="Pfam" id="PF07219"/>
    </source>
</evidence>
<keyword evidence="9" id="KW-1185">Reference proteome</keyword>
<dbReference type="InterPro" id="IPR010817">
    <property type="entry name" value="HemY_N"/>
</dbReference>
<dbReference type="Pfam" id="PF07219">
    <property type="entry name" value="HemY_N"/>
    <property type="match status" value="1"/>
</dbReference>
<evidence type="ECO:0000313" key="8">
    <source>
        <dbReference type="EMBL" id="GGH33127.1"/>
    </source>
</evidence>
<organism evidence="8 9">
    <name type="scientific">Alsobacter metallidurans</name>
    <dbReference type="NCBI Taxonomy" id="340221"/>
    <lineage>
        <taxon>Bacteria</taxon>
        <taxon>Pseudomonadati</taxon>
        <taxon>Pseudomonadota</taxon>
        <taxon>Alphaproteobacteria</taxon>
        <taxon>Hyphomicrobiales</taxon>
        <taxon>Alsobacteraceae</taxon>
        <taxon>Alsobacter</taxon>
    </lineage>
</organism>
<dbReference type="AlphaFoldDB" id="A0A917MK33"/>
<protein>
    <submittedName>
        <fullName evidence="8">Membrane protein</fullName>
    </submittedName>
</protein>
<keyword evidence="2 6" id="KW-0812">Transmembrane</keyword>
<dbReference type="InterPro" id="IPR016982">
    <property type="entry name" value="Mms48"/>
</dbReference>
<evidence type="ECO:0000256" key="2">
    <source>
        <dbReference type="ARBA" id="ARBA00022692"/>
    </source>
</evidence>